<dbReference type="PANTHER" id="PTHR42852">
    <property type="entry name" value="THIOL:DISULFIDE INTERCHANGE PROTEIN DSBE"/>
    <property type="match status" value="1"/>
</dbReference>
<name>A0ABX2IH40_9RHOO</name>
<dbReference type="PROSITE" id="PS51352">
    <property type="entry name" value="THIOREDOXIN_2"/>
    <property type="match status" value="1"/>
</dbReference>
<dbReference type="InterPro" id="IPR050553">
    <property type="entry name" value="Thioredoxin_ResA/DsbE_sf"/>
</dbReference>
<dbReference type="Pfam" id="PF08534">
    <property type="entry name" value="Redoxin"/>
    <property type="match status" value="1"/>
</dbReference>
<keyword evidence="2" id="KW-0201">Cytochrome c-type biogenesis</keyword>
<dbReference type="Proteomes" id="UP000778523">
    <property type="component" value="Unassembled WGS sequence"/>
</dbReference>
<dbReference type="InterPro" id="IPR013740">
    <property type="entry name" value="Redoxin"/>
</dbReference>
<evidence type="ECO:0000259" key="5">
    <source>
        <dbReference type="PROSITE" id="PS51352"/>
    </source>
</evidence>
<evidence type="ECO:0000313" key="7">
    <source>
        <dbReference type="Proteomes" id="UP000778523"/>
    </source>
</evidence>
<dbReference type="Gene3D" id="3.40.30.10">
    <property type="entry name" value="Glutaredoxin"/>
    <property type="match status" value="1"/>
</dbReference>
<gene>
    <name evidence="6" type="ORF">HJ583_013600</name>
</gene>
<keyword evidence="3" id="KW-1015">Disulfide bond</keyword>
<accession>A0ABX2IH40</accession>
<sequence>MTQAGPEQADAALQKLLAREWPDVAGQSQPLARWRGQPLLINFWASWCGPCREEMPQLEAFAQDKARHGVQVLGLAWENPASAAAFLHETQVSYPVLVASGGVREILTALGNPAGGLPFSLLVDAGGRLQAVKLGAFRAGEVARLVAQHAEANGRNLK</sequence>
<evidence type="ECO:0000256" key="3">
    <source>
        <dbReference type="ARBA" id="ARBA00023157"/>
    </source>
</evidence>
<organism evidence="6 7">
    <name type="scientific">Uliginosibacterium aquaticum</name>
    <dbReference type="NCBI Taxonomy" id="2731212"/>
    <lineage>
        <taxon>Bacteria</taxon>
        <taxon>Pseudomonadati</taxon>
        <taxon>Pseudomonadota</taxon>
        <taxon>Betaproteobacteria</taxon>
        <taxon>Rhodocyclales</taxon>
        <taxon>Zoogloeaceae</taxon>
        <taxon>Uliginosibacterium</taxon>
    </lineage>
</organism>
<evidence type="ECO:0000313" key="6">
    <source>
        <dbReference type="EMBL" id="NSL56069.1"/>
    </source>
</evidence>
<keyword evidence="7" id="KW-1185">Reference proteome</keyword>
<evidence type="ECO:0000256" key="2">
    <source>
        <dbReference type="ARBA" id="ARBA00022748"/>
    </source>
</evidence>
<reference evidence="6 7" key="1">
    <citation type="submission" date="2020-06" db="EMBL/GenBank/DDBJ databases">
        <title>Draft genome of Uliginosibacterium sp. IMCC34675.</title>
        <authorList>
            <person name="Song J."/>
        </authorList>
    </citation>
    <scope>NUCLEOTIDE SEQUENCE [LARGE SCALE GENOMIC DNA]</scope>
    <source>
        <strain evidence="6 7">IMCC34675</strain>
    </source>
</reference>
<dbReference type="SUPFAM" id="SSF52833">
    <property type="entry name" value="Thioredoxin-like"/>
    <property type="match status" value="1"/>
</dbReference>
<evidence type="ECO:0000256" key="1">
    <source>
        <dbReference type="ARBA" id="ARBA00004196"/>
    </source>
</evidence>
<dbReference type="InterPro" id="IPR013766">
    <property type="entry name" value="Thioredoxin_domain"/>
</dbReference>
<proteinExistence type="predicted"/>
<dbReference type="InterPro" id="IPR017937">
    <property type="entry name" value="Thioredoxin_CS"/>
</dbReference>
<dbReference type="InterPro" id="IPR036249">
    <property type="entry name" value="Thioredoxin-like_sf"/>
</dbReference>
<comment type="subcellular location">
    <subcellularLocation>
        <location evidence="1">Cell envelope</location>
    </subcellularLocation>
</comment>
<dbReference type="PROSITE" id="PS00194">
    <property type="entry name" value="THIOREDOXIN_1"/>
    <property type="match status" value="1"/>
</dbReference>
<comment type="caution">
    <text evidence="6">The sequence shown here is derived from an EMBL/GenBank/DDBJ whole genome shotgun (WGS) entry which is preliminary data.</text>
</comment>
<protein>
    <submittedName>
        <fullName evidence="6">TlpA family protein disulfide reductase</fullName>
    </submittedName>
</protein>
<keyword evidence="4" id="KW-0676">Redox-active center</keyword>
<dbReference type="CDD" id="cd02966">
    <property type="entry name" value="TlpA_like_family"/>
    <property type="match status" value="1"/>
</dbReference>
<feature type="domain" description="Thioredoxin" evidence="5">
    <location>
        <begin position="10"/>
        <end position="151"/>
    </location>
</feature>
<dbReference type="PANTHER" id="PTHR42852:SF6">
    <property type="entry name" value="THIOL:DISULFIDE INTERCHANGE PROTEIN DSBE"/>
    <property type="match status" value="1"/>
</dbReference>
<dbReference type="EMBL" id="JABCSC020000003">
    <property type="protein sequence ID" value="NSL56069.1"/>
    <property type="molecule type" value="Genomic_DNA"/>
</dbReference>
<evidence type="ECO:0000256" key="4">
    <source>
        <dbReference type="ARBA" id="ARBA00023284"/>
    </source>
</evidence>